<gene>
    <name evidence="1" type="ORF">CLAFUR5_08540</name>
</gene>
<reference evidence="1" key="1">
    <citation type="submission" date="2021-12" db="EMBL/GenBank/DDBJ databases">
        <authorList>
            <person name="Zaccaron A."/>
            <person name="Stergiopoulos I."/>
        </authorList>
    </citation>
    <scope>NUCLEOTIDE SEQUENCE</scope>
    <source>
        <strain evidence="1">Race5_Kim</strain>
    </source>
</reference>
<accession>A0A9Q8LCS4</accession>
<dbReference type="OrthoDB" id="10468660at2759"/>
<evidence type="ECO:0000313" key="1">
    <source>
        <dbReference type="EMBL" id="UJO14829.1"/>
    </source>
</evidence>
<dbReference type="Proteomes" id="UP000756132">
    <property type="component" value="Chromosome 3"/>
</dbReference>
<dbReference type="EMBL" id="CP090165">
    <property type="protein sequence ID" value="UJO14829.1"/>
    <property type="molecule type" value="Genomic_DNA"/>
</dbReference>
<reference evidence="1" key="2">
    <citation type="journal article" date="2022" name="Microb. Genom.">
        <title>A chromosome-scale genome assembly of the tomato pathogen Cladosporium fulvum reveals a compartmentalized genome architecture and the presence of a dispensable chromosome.</title>
        <authorList>
            <person name="Zaccaron A.Z."/>
            <person name="Chen L.H."/>
            <person name="Samaras A."/>
            <person name="Stergiopoulos I."/>
        </authorList>
    </citation>
    <scope>NUCLEOTIDE SEQUENCE</scope>
    <source>
        <strain evidence="1">Race5_Kim</strain>
    </source>
</reference>
<sequence length="111" mass="12038">MSHVSQIHVECQAGYTFIVEARFPSGDIANLGHTSSGQTTDTIFDLAEKEDETFEIWAGGAGVVDRWGFDSPVKAGDEYYVYDPDPAGKVKIVGKGQAGSKPRVEVYYSTS</sequence>
<name>A0A9Q8LCS4_PASFU</name>
<evidence type="ECO:0000313" key="2">
    <source>
        <dbReference type="Proteomes" id="UP000756132"/>
    </source>
</evidence>
<keyword evidence="2" id="KW-1185">Reference proteome</keyword>
<proteinExistence type="predicted"/>
<protein>
    <submittedName>
        <fullName evidence="1">Uncharacterized protein</fullName>
    </submittedName>
</protein>
<dbReference type="GeneID" id="71988418"/>
<dbReference type="RefSeq" id="XP_047759195.1">
    <property type="nucleotide sequence ID" value="XM_047907688.1"/>
</dbReference>
<dbReference type="AlphaFoldDB" id="A0A9Q8LCS4"/>
<dbReference type="KEGG" id="ffu:CLAFUR5_08540"/>
<organism evidence="1 2">
    <name type="scientific">Passalora fulva</name>
    <name type="common">Tomato leaf mold</name>
    <name type="synonym">Cladosporium fulvum</name>
    <dbReference type="NCBI Taxonomy" id="5499"/>
    <lineage>
        <taxon>Eukaryota</taxon>
        <taxon>Fungi</taxon>
        <taxon>Dikarya</taxon>
        <taxon>Ascomycota</taxon>
        <taxon>Pezizomycotina</taxon>
        <taxon>Dothideomycetes</taxon>
        <taxon>Dothideomycetidae</taxon>
        <taxon>Mycosphaerellales</taxon>
        <taxon>Mycosphaerellaceae</taxon>
        <taxon>Fulvia</taxon>
    </lineage>
</organism>